<organism evidence="1 2">
    <name type="scientific">Rhizopus oryzae</name>
    <name type="common">Mucormycosis agent</name>
    <name type="synonym">Rhizopus arrhizus var. delemar</name>
    <dbReference type="NCBI Taxonomy" id="64495"/>
    <lineage>
        <taxon>Eukaryota</taxon>
        <taxon>Fungi</taxon>
        <taxon>Fungi incertae sedis</taxon>
        <taxon>Mucoromycota</taxon>
        <taxon>Mucoromycotina</taxon>
        <taxon>Mucoromycetes</taxon>
        <taxon>Mucorales</taxon>
        <taxon>Mucorineae</taxon>
        <taxon>Rhizopodaceae</taxon>
        <taxon>Rhizopus</taxon>
    </lineage>
</organism>
<gene>
    <name evidence="1" type="ORF">G6F51_002635</name>
</gene>
<evidence type="ECO:0000313" key="2">
    <source>
        <dbReference type="Proteomes" id="UP000717996"/>
    </source>
</evidence>
<proteinExistence type="predicted"/>
<dbReference type="AlphaFoldDB" id="A0A9P6YJE5"/>
<evidence type="ECO:0000313" key="1">
    <source>
        <dbReference type="EMBL" id="KAG1550128.1"/>
    </source>
</evidence>
<dbReference type="EMBL" id="JAANIT010000233">
    <property type="protein sequence ID" value="KAG1550128.1"/>
    <property type="molecule type" value="Genomic_DNA"/>
</dbReference>
<name>A0A9P6YJE5_RHIOR</name>
<dbReference type="Proteomes" id="UP000717996">
    <property type="component" value="Unassembled WGS sequence"/>
</dbReference>
<comment type="caution">
    <text evidence="1">The sequence shown here is derived from an EMBL/GenBank/DDBJ whole genome shotgun (WGS) entry which is preliminary data.</text>
</comment>
<reference evidence="1" key="1">
    <citation type="journal article" date="2020" name="Microb. Genom.">
        <title>Genetic diversity of clinical and environmental Mucorales isolates obtained from an investigation of mucormycosis cases among solid organ transplant recipients.</title>
        <authorList>
            <person name="Nguyen M.H."/>
            <person name="Kaul D."/>
            <person name="Muto C."/>
            <person name="Cheng S.J."/>
            <person name="Richter R.A."/>
            <person name="Bruno V.M."/>
            <person name="Liu G."/>
            <person name="Beyhan S."/>
            <person name="Sundermann A.J."/>
            <person name="Mounaud S."/>
            <person name="Pasculle A.W."/>
            <person name="Nierman W.C."/>
            <person name="Driscoll E."/>
            <person name="Cumbie R."/>
            <person name="Clancy C.J."/>
            <person name="Dupont C.L."/>
        </authorList>
    </citation>
    <scope>NUCLEOTIDE SEQUENCE</scope>
    <source>
        <strain evidence="1">GL16</strain>
    </source>
</reference>
<sequence>MRRLLSVAYQTPVFQSAAAEDVEECGQELLSSRIIDPSSIELAFQDPIYSQALQKLTPILTSYPVRYTFEQNTIYYDGKANPCGHMMAFYCLARLFEALKLPIFNCVPLRKIWIPGYATIDSKILDFVEQSKHMVWVSQPLKRQDRKHRYIDLQSTFVGPEPYITDLNAQQHE</sequence>
<protein>
    <submittedName>
        <fullName evidence="1">Uncharacterized protein</fullName>
    </submittedName>
</protein>
<accession>A0A9P6YJE5</accession>
<dbReference type="OrthoDB" id="10653927at2759"/>